<dbReference type="EMBL" id="NVUU01000052">
    <property type="protein sequence ID" value="PCI93789.1"/>
    <property type="molecule type" value="Genomic_DNA"/>
</dbReference>
<dbReference type="AlphaFoldDB" id="A0A2A4YH34"/>
<sequence length="91" mass="10167">MNLTGNCLCLDNDPRTQSNVISVEQFQSAQALKVLKISNNALSSPSELFPNDETPAHLKLKTLVVDRNAVKSTAKKSWPFFMEDDQSPRFV</sequence>
<protein>
    <recommendedName>
        <fullName evidence="3">Leucine-rich repeat domain-containing protein</fullName>
    </recommendedName>
</protein>
<gene>
    <name evidence="1" type="ORF">COB11_04770</name>
</gene>
<comment type="caution">
    <text evidence="1">The sequence shown here is derived from an EMBL/GenBank/DDBJ whole genome shotgun (WGS) entry which is preliminary data.</text>
</comment>
<organism evidence="1 2">
    <name type="scientific">Aerophobetes bacterium</name>
    <dbReference type="NCBI Taxonomy" id="2030807"/>
    <lineage>
        <taxon>Bacteria</taxon>
        <taxon>Candidatus Aerophobota</taxon>
    </lineage>
</organism>
<evidence type="ECO:0000313" key="2">
    <source>
        <dbReference type="Proteomes" id="UP000217838"/>
    </source>
</evidence>
<evidence type="ECO:0008006" key="3">
    <source>
        <dbReference type="Google" id="ProtNLM"/>
    </source>
</evidence>
<proteinExistence type="predicted"/>
<dbReference type="Proteomes" id="UP000217838">
    <property type="component" value="Unassembled WGS sequence"/>
</dbReference>
<name>A0A2A4YH34_UNCAE</name>
<reference evidence="2" key="1">
    <citation type="submission" date="2017-08" db="EMBL/GenBank/DDBJ databases">
        <title>A dynamic microbial community with high functional redundancy inhabits the cold, oxic subseafloor aquifer.</title>
        <authorList>
            <person name="Tully B.J."/>
            <person name="Wheat C.G."/>
            <person name="Glazer B.T."/>
            <person name="Huber J.A."/>
        </authorList>
    </citation>
    <scope>NUCLEOTIDE SEQUENCE [LARGE SCALE GENOMIC DNA]</scope>
</reference>
<evidence type="ECO:0000313" key="1">
    <source>
        <dbReference type="EMBL" id="PCI93789.1"/>
    </source>
</evidence>
<accession>A0A2A4YH34</accession>